<feature type="signal peptide" evidence="2">
    <location>
        <begin position="1"/>
        <end position="20"/>
    </location>
</feature>
<evidence type="ECO:0000313" key="5">
    <source>
        <dbReference type="EMBL" id="KAE9116192.1"/>
    </source>
</evidence>
<evidence type="ECO:0000313" key="14">
    <source>
        <dbReference type="Proteomes" id="UP000440367"/>
    </source>
</evidence>
<evidence type="ECO:0000313" key="6">
    <source>
        <dbReference type="EMBL" id="KAE9145924.1"/>
    </source>
</evidence>
<dbReference type="Proteomes" id="UP000476176">
    <property type="component" value="Unassembled WGS sequence"/>
</dbReference>
<evidence type="ECO:0008006" key="19">
    <source>
        <dbReference type="Google" id="ProtNLM"/>
    </source>
</evidence>
<evidence type="ECO:0000256" key="2">
    <source>
        <dbReference type="SAM" id="SignalP"/>
    </source>
</evidence>
<evidence type="ECO:0000313" key="18">
    <source>
        <dbReference type="Proteomes" id="UP000476176"/>
    </source>
</evidence>
<comment type="caution">
    <text evidence="5">The sequence shown here is derived from an EMBL/GenBank/DDBJ whole genome shotgun (WGS) entry which is preliminary data.</text>
</comment>
<dbReference type="Proteomes" id="UP000429523">
    <property type="component" value="Unassembled WGS sequence"/>
</dbReference>
<dbReference type="Proteomes" id="UP000441208">
    <property type="component" value="Unassembled WGS sequence"/>
</dbReference>
<keyword evidence="2" id="KW-0732">Signal</keyword>
<evidence type="ECO:0000313" key="16">
    <source>
        <dbReference type="Proteomes" id="UP000441208"/>
    </source>
</evidence>
<sequence>MQSLVIFLTAMLFVTSVARAHTARLSRCTPLWNLLHPTPTSSLASPTATTPCCLSSPRH</sequence>
<evidence type="ECO:0000256" key="1">
    <source>
        <dbReference type="SAM" id="MobiDB-lite"/>
    </source>
</evidence>
<dbReference type="EMBL" id="QXGE01000325">
    <property type="protein sequence ID" value="KAE9315944.1"/>
    <property type="molecule type" value="Genomic_DNA"/>
</dbReference>
<gene>
    <name evidence="10" type="ORF">PF001_g7553</name>
    <name evidence="9" type="ORF">PF002_g11569</name>
    <name evidence="8" type="ORF">PF004_g9383</name>
    <name evidence="7" type="ORF">PF005_g10170</name>
    <name evidence="6" type="ORF">PF006_g9257</name>
    <name evidence="5" type="ORF">PF007_g9747</name>
    <name evidence="3" type="ORF">PF009_g11473</name>
    <name evidence="4" type="ORF">PF011_g8865</name>
</gene>
<dbReference type="Proteomes" id="UP000433483">
    <property type="component" value="Unassembled WGS sequence"/>
</dbReference>
<dbReference type="AlphaFoldDB" id="A0A6A3SGG4"/>
<keyword evidence="12" id="KW-1185">Reference proteome</keyword>
<proteinExistence type="predicted"/>
<dbReference type="EMBL" id="QXGD01000531">
    <property type="protein sequence ID" value="KAE9235318.1"/>
    <property type="molecule type" value="Genomic_DNA"/>
</dbReference>
<dbReference type="Proteomes" id="UP000440732">
    <property type="component" value="Unassembled WGS sequence"/>
</dbReference>
<dbReference type="EMBL" id="QXGA01000438">
    <property type="protein sequence ID" value="KAE9145924.1"/>
    <property type="molecule type" value="Genomic_DNA"/>
</dbReference>
<evidence type="ECO:0000313" key="15">
    <source>
        <dbReference type="Proteomes" id="UP000440732"/>
    </source>
</evidence>
<dbReference type="EMBL" id="QXFW01000428">
    <property type="protein sequence ID" value="KAE9012542.1"/>
    <property type="molecule type" value="Genomic_DNA"/>
</dbReference>
<dbReference type="Proteomes" id="UP000460718">
    <property type="component" value="Unassembled WGS sequence"/>
</dbReference>
<feature type="compositionally biased region" description="Low complexity" evidence="1">
    <location>
        <begin position="39"/>
        <end position="51"/>
    </location>
</feature>
<dbReference type="EMBL" id="QXFZ01000445">
    <property type="protein sequence ID" value="KAE9116192.1"/>
    <property type="molecule type" value="Genomic_DNA"/>
</dbReference>
<organism evidence="5 16">
    <name type="scientific">Phytophthora fragariae</name>
    <dbReference type="NCBI Taxonomy" id="53985"/>
    <lineage>
        <taxon>Eukaryota</taxon>
        <taxon>Sar</taxon>
        <taxon>Stramenopiles</taxon>
        <taxon>Oomycota</taxon>
        <taxon>Peronosporomycetes</taxon>
        <taxon>Peronosporales</taxon>
        <taxon>Peronosporaceae</taxon>
        <taxon>Phytophthora</taxon>
    </lineage>
</organism>
<evidence type="ECO:0000313" key="3">
    <source>
        <dbReference type="EMBL" id="KAE8938667.1"/>
    </source>
</evidence>
<evidence type="ECO:0000313" key="12">
    <source>
        <dbReference type="Proteomes" id="UP000433483"/>
    </source>
</evidence>
<accession>A0A6A3SGG4</accession>
<name>A0A6A3SGG4_9STRA</name>
<protein>
    <recommendedName>
        <fullName evidence="19">RxLR effector protein</fullName>
    </recommendedName>
</protein>
<feature type="chain" id="PRO_5036380562" description="RxLR effector protein" evidence="2">
    <location>
        <begin position="21"/>
        <end position="59"/>
    </location>
</feature>
<dbReference type="EMBL" id="QXGB01000477">
    <property type="protein sequence ID" value="KAE9213520.1"/>
    <property type="molecule type" value="Genomic_DNA"/>
</dbReference>
<dbReference type="EMBL" id="QXGC01000459">
    <property type="protein sequence ID" value="KAE9234427.1"/>
    <property type="molecule type" value="Genomic_DNA"/>
</dbReference>
<reference evidence="11 12" key="1">
    <citation type="submission" date="2018-08" db="EMBL/GenBank/DDBJ databases">
        <title>Genomic investigation of the strawberry pathogen Phytophthora fragariae indicates pathogenicity is determined by transcriptional variation in three key races.</title>
        <authorList>
            <person name="Adams T.M."/>
            <person name="Armitage A.D."/>
            <person name="Sobczyk M.K."/>
            <person name="Bates H.J."/>
            <person name="Dunwell J.M."/>
            <person name="Nellist C.F."/>
            <person name="Harrison R.J."/>
        </authorList>
    </citation>
    <scope>NUCLEOTIDE SEQUENCE [LARGE SCALE GENOMIC DNA]</scope>
    <source>
        <strain evidence="10 13">A4</strain>
        <strain evidence="9 14">BC-1</strain>
        <strain evidence="8 18">BC-23</strain>
        <strain evidence="7 12">NOV-27</strain>
        <strain evidence="6 15">NOV-5</strain>
        <strain evidence="5 16">NOV-71</strain>
        <strain evidence="3 11">NOV-9</strain>
        <strain evidence="4 17">SCRP245</strain>
    </source>
</reference>
<evidence type="ECO:0000313" key="13">
    <source>
        <dbReference type="Proteomes" id="UP000437068"/>
    </source>
</evidence>
<evidence type="ECO:0000313" key="7">
    <source>
        <dbReference type="EMBL" id="KAE9213520.1"/>
    </source>
</evidence>
<feature type="region of interest" description="Disordered" evidence="1">
    <location>
        <begin position="39"/>
        <end position="59"/>
    </location>
</feature>
<dbReference type="Proteomes" id="UP000440367">
    <property type="component" value="Unassembled WGS sequence"/>
</dbReference>
<dbReference type="EMBL" id="QXGF01000543">
    <property type="protein sequence ID" value="KAE8938667.1"/>
    <property type="molecule type" value="Genomic_DNA"/>
</dbReference>
<evidence type="ECO:0000313" key="11">
    <source>
        <dbReference type="Proteomes" id="UP000429523"/>
    </source>
</evidence>
<evidence type="ECO:0000313" key="10">
    <source>
        <dbReference type="EMBL" id="KAE9315944.1"/>
    </source>
</evidence>
<evidence type="ECO:0000313" key="17">
    <source>
        <dbReference type="Proteomes" id="UP000460718"/>
    </source>
</evidence>
<evidence type="ECO:0000313" key="8">
    <source>
        <dbReference type="EMBL" id="KAE9234427.1"/>
    </source>
</evidence>
<dbReference type="Proteomes" id="UP000437068">
    <property type="component" value="Unassembled WGS sequence"/>
</dbReference>
<evidence type="ECO:0000313" key="9">
    <source>
        <dbReference type="EMBL" id="KAE9235318.1"/>
    </source>
</evidence>
<evidence type="ECO:0000313" key="4">
    <source>
        <dbReference type="EMBL" id="KAE9012542.1"/>
    </source>
</evidence>